<name>A0A094ZQU5_SCHHA</name>
<dbReference type="Pfam" id="PF02145">
    <property type="entry name" value="Rap_GAP"/>
    <property type="match status" value="1"/>
</dbReference>
<dbReference type="PANTHER" id="PTHR15711:SF22">
    <property type="entry name" value="RAP-GAP DOMAIN-CONTAINING PROTEIN"/>
    <property type="match status" value="1"/>
</dbReference>
<evidence type="ECO:0000256" key="1">
    <source>
        <dbReference type="ARBA" id="ARBA00022468"/>
    </source>
</evidence>
<dbReference type="Gene3D" id="3.40.50.11210">
    <property type="entry name" value="Rap/Ran-GAP"/>
    <property type="match status" value="1"/>
</dbReference>
<dbReference type="InterPro" id="IPR000331">
    <property type="entry name" value="Rap/Ran_GAP_dom"/>
</dbReference>
<dbReference type="EMBL" id="KL250783">
    <property type="protein sequence ID" value="KGB36517.1"/>
    <property type="molecule type" value="Genomic_DNA"/>
</dbReference>
<evidence type="ECO:0000313" key="3">
    <source>
        <dbReference type="EMBL" id="KGB36517.1"/>
    </source>
</evidence>
<dbReference type="GO" id="GO:0051056">
    <property type="term" value="P:regulation of small GTPase mediated signal transduction"/>
    <property type="evidence" value="ECO:0007669"/>
    <property type="project" value="InterPro"/>
</dbReference>
<sequence>MHSEHSTPEFEEFLKLLGRKVRLRNYSGYIGGLDYRNDSTGLETYVTEFRGTNIVFLVSTLLPYEPNKTEQLARKRHIGNSSVTFIFVEEDAMPFQPDTIISGFQKVFIIVKYIRLNNDVDDKNNYKFGYRVAVCRAKDVPQFGPIISSDYLFEHHLSFGNLLLTKAINAAYAVLKYSKFREIMQRSRRDYLHQFCNEHTINTENENLKHGKMHLYRRHSQDKLKQLKNSIKFRVNVTSSSIDREFMPIKYHSDRITPFNQQNNNNNVNDPKSFDDLYKIHQPVKRNHSELLKTNYDYHGNYLDKSNEYIHLSNTFHNLLDFGQSLYVGLKKWQKIDGWHSVMELLPNSSSLLNNNNSKDIYSTDGSVYRPLTNNHYFETQIGINRNWLVIFAPYTISSDLANKILLAIPLTSIFACLFEHNRKVLRIYFDCGQYVQIQDIYNSYDSNEQNTLEQLINFISYCIYPKVLQKSMYV</sequence>
<organism evidence="3">
    <name type="scientific">Schistosoma haematobium</name>
    <name type="common">Blood fluke</name>
    <dbReference type="NCBI Taxonomy" id="6185"/>
    <lineage>
        <taxon>Eukaryota</taxon>
        <taxon>Metazoa</taxon>
        <taxon>Spiralia</taxon>
        <taxon>Lophotrochozoa</taxon>
        <taxon>Platyhelminthes</taxon>
        <taxon>Trematoda</taxon>
        <taxon>Digenea</taxon>
        <taxon>Strigeidida</taxon>
        <taxon>Schistosomatoidea</taxon>
        <taxon>Schistosomatidae</taxon>
        <taxon>Schistosoma</taxon>
    </lineage>
</organism>
<dbReference type="SUPFAM" id="SSF111347">
    <property type="entry name" value="Rap/Ran-GAP"/>
    <property type="match status" value="1"/>
</dbReference>
<dbReference type="InterPro" id="IPR057609">
    <property type="entry name" value="PH_platyhelminthes"/>
</dbReference>
<gene>
    <name evidence="3" type="ORF">MS3_04814</name>
</gene>
<protein>
    <submittedName>
        <fullName evidence="3">Signal-induced proliferation-associated 1-like protein 2</fullName>
    </submittedName>
</protein>
<reference evidence="3" key="1">
    <citation type="journal article" date="2012" name="Nat. Genet.">
        <title>Whole-genome sequence of Schistosoma haematobium.</title>
        <authorList>
            <person name="Young N.D."/>
            <person name="Jex A.R."/>
            <person name="Li B."/>
            <person name="Liu S."/>
            <person name="Yang L."/>
            <person name="Xiong Z."/>
            <person name="Li Y."/>
            <person name="Cantacessi C."/>
            <person name="Hall R.S."/>
            <person name="Xu X."/>
            <person name="Chen F."/>
            <person name="Wu X."/>
            <person name="Zerlotini A."/>
            <person name="Oliveira G."/>
            <person name="Hofmann A."/>
            <person name="Zhang G."/>
            <person name="Fang X."/>
            <person name="Kang Y."/>
            <person name="Campbell B.E."/>
            <person name="Loukas A."/>
            <person name="Ranganathan S."/>
            <person name="Rollinson D."/>
            <person name="Rinaldi G."/>
            <person name="Brindley P.J."/>
            <person name="Yang H."/>
            <person name="Wang J."/>
            <person name="Wang J."/>
            <person name="Gasser R.B."/>
        </authorList>
    </citation>
    <scope>NUCLEOTIDE SEQUENCE [LARGE SCALE GENOMIC DNA]</scope>
</reference>
<dbReference type="GO" id="GO:0005737">
    <property type="term" value="C:cytoplasm"/>
    <property type="evidence" value="ECO:0007669"/>
    <property type="project" value="TreeGrafter"/>
</dbReference>
<dbReference type="AlphaFoldDB" id="A0A094ZQU5"/>
<proteinExistence type="predicted"/>
<dbReference type="PANTHER" id="PTHR15711">
    <property type="entry name" value="RAP GTPASE-ACTIVATING PROTEIN"/>
    <property type="match status" value="1"/>
</dbReference>
<dbReference type="PROSITE" id="PS50085">
    <property type="entry name" value="RAPGAP"/>
    <property type="match status" value="1"/>
</dbReference>
<dbReference type="GO" id="GO:0005096">
    <property type="term" value="F:GTPase activator activity"/>
    <property type="evidence" value="ECO:0007669"/>
    <property type="project" value="UniProtKB-KW"/>
</dbReference>
<dbReference type="Pfam" id="PF25410">
    <property type="entry name" value="PH_34"/>
    <property type="match status" value="1"/>
</dbReference>
<dbReference type="InterPro" id="IPR050989">
    <property type="entry name" value="Rap1_Ran_GAP"/>
</dbReference>
<accession>A0A094ZQU5</accession>
<dbReference type="InterPro" id="IPR035974">
    <property type="entry name" value="Rap/Ran-GAP_sf"/>
</dbReference>
<evidence type="ECO:0000259" key="2">
    <source>
        <dbReference type="PROSITE" id="PS50085"/>
    </source>
</evidence>
<dbReference type="STRING" id="6185.A0A094ZQU5"/>
<keyword evidence="1" id="KW-0343">GTPase activation</keyword>
<feature type="domain" description="Rap-GAP" evidence="2">
    <location>
        <begin position="1"/>
        <end position="195"/>
    </location>
</feature>